<dbReference type="PANTHER" id="PTHR42721:SF3">
    <property type="entry name" value="BETA-D-XYLOSIDASE 5-RELATED"/>
    <property type="match status" value="1"/>
</dbReference>
<evidence type="ECO:0000259" key="5">
    <source>
        <dbReference type="SMART" id="SM01217"/>
    </source>
</evidence>
<dbReference type="PROSITE" id="PS00775">
    <property type="entry name" value="GLYCOSYL_HYDROL_F3"/>
    <property type="match status" value="1"/>
</dbReference>
<evidence type="ECO:0000313" key="6">
    <source>
        <dbReference type="EMBL" id="MDR7385788.1"/>
    </source>
</evidence>
<dbReference type="InterPro" id="IPR026891">
    <property type="entry name" value="Fn3-like"/>
</dbReference>
<protein>
    <submittedName>
        <fullName evidence="6">Beta-glucosidase</fullName>
        <ecNumber evidence="6">3.2.1.21</ecNumber>
    </submittedName>
</protein>
<dbReference type="SMART" id="SM01217">
    <property type="entry name" value="Fn3_like"/>
    <property type="match status" value="1"/>
</dbReference>
<dbReference type="Proteomes" id="UP001183585">
    <property type="component" value="Unassembled WGS sequence"/>
</dbReference>
<dbReference type="InterPro" id="IPR001764">
    <property type="entry name" value="Glyco_hydro_3_N"/>
</dbReference>
<dbReference type="Gene3D" id="3.20.20.300">
    <property type="entry name" value="Glycoside hydrolase, family 3, N-terminal domain"/>
    <property type="match status" value="1"/>
</dbReference>
<dbReference type="InterPro" id="IPR017853">
    <property type="entry name" value="GH"/>
</dbReference>
<dbReference type="EMBL" id="JAVDYE010000001">
    <property type="protein sequence ID" value="MDR7385788.1"/>
    <property type="molecule type" value="Genomic_DNA"/>
</dbReference>
<evidence type="ECO:0000256" key="3">
    <source>
        <dbReference type="ARBA" id="ARBA00022801"/>
    </source>
</evidence>
<dbReference type="RefSeq" id="WP_274996752.1">
    <property type="nucleotide sequence ID" value="NZ_JAJQQP010000013.1"/>
</dbReference>
<dbReference type="Pfam" id="PF14310">
    <property type="entry name" value="Fn3-like"/>
    <property type="match status" value="1"/>
</dbReference>
<dbReference type="InterPro" id="IPR002772">
    <property type="entry name" value="Glyco_hydro_3_C"/>
</dbReference>
<comment type="caution">
    <text evidence="6">The sequence shown here is derived from an EMBL/GenBank/DDBJ whole genome shotgun (WGS) entry which is preliminary data.</text>
</comment>
<dbReference type="SUPFAM" id="SSF51445">
    <property type="entry name" value="(Trans)glycosidases"/>
    <property type="match status" value="1"/>
</dbReference>
<dbReference type="InterPro" id="IPR044993">
    <property type="entry name" value="BXL"/>
</dbReference>
<dbReference type="Pfam" id="PF01915">
    <property type="entry name" value="Glyco_hydro_3_C"/>
    <property type="match status" value="1"/>
</dbReference>
<dbReference type="PANTHER" id="PTHR42721">
    <property type="entry name" value="SUGAR HYDROLASE-RELATED"/>
    <property type="match status" value="1"/>
</dbReference>
<dbReference type="InterPro" id="IPR036962">
    <property type="entry name" value="Glyco_hydro_3_N_sf"/>
</dbReference>
<evidence type="ECO:0000256" key="4">
    <source>
        <dbReference type="RuleBase" id="RU361161"/>
    </source>
</evidence>
<keyword evidence="4 6" id="KW-0326">Glycosidase</keyword>
<dbReference type="EC" id="3.2.1.21" evidence="6"/>
<name>A0ABU2CWR7_9MICO</name>
<dbReference type="PRINTS" id="PR00133">
    <property type="entry name" value="GLHYDRLASE3"/>
</dbReference>
<gene>
    <name evidence="6" type="ORF">J2S48_005303</name>
</gene>
<evidence type="ECO:0000256" key="2">
    <source>
        <dbReference type="ARBA" id="ARBA00022729"/>
    </source>
</evidence>
<dbReference type="InterPro" id="IPR013783">
    <property type="entry name" value="Ig-like_fold"/>
</dbReference>
<feature type="domain" description="Fibronectin type III-like" evidence="5">
    <location>
        <begin position="673"/>
        <end position="742"/>
    </location>
</feature>
<keyword evidence="3 4" id="KW-0378">Hydrolase</keyword>
<comment type="similarity">
    <text evidence="1 4">Belongs to the glycosyl hydrolase 3 family.</text>
</comment>
<dbReference type="Gene3D" id="3.40.50.1700">
    <property type="entry name" value="Glycoside hydrolase family 3 C-terminal domain"/>
    <property type="match status" value="1"/>
</dbReference>
<dbReference type="GO" id="GO:0008422">
    <property type="term" value="F:beta-glucosidase activity"/>
    <property type="evidence" value="ECO:0007669"/>
    <property type="project" value="UniProtKB-EC"/>
</dbReference>
<accession>A0ABU2CWR7</accession>
<dbReference type="Pfam" id="PF00933">
    <property type="entry name" value="Glyco_hydro_3"/>
    <property type="match status" value="1"/>
</dbReference>
<evidence type="ECO:0000313" key="7">
    <source>
        <dbReference type="Proteomes" id="UP001183585"/>
    </source>
</evidence>
<keyword evidence="7" id="KW-1185">Reference proteome</keyword>
<dbReference type="InterPro" id="IPR019800">
    <property type="entry name" value="Glyco_hydro_3_AS"/>
</dbReference>
<evidence type="ECO:0000256" key="1">
    <source>
        <dbReference type="ARBA" id="ARBA00005336"/>
    </source>
</evidence>
<organism evidence="6 7">
    <name type="scientific">Promicromonospora iranensis</name>
    <dbReference type="NCBI Taxonomy" id="1105144"/>
    <lineage>
        <taxon>Bacteria</taxon>
        <taxon>Bacillati</taxon>
        <taxon>Actinomycetota</taxon>
        <taxon>Actinomycetes</taxon>
        <taxon>Micrococcales</taxon>
        <taxon>Promicromonosporaceae</taxon>
        <taxon>Promicromonospora</taxon>
    </lineage>
</organism>
<keyword evidence="2" id="KW-0732">Signal</keyword>
<sequence>MTTTEPVATTAWQDPGLPAAERVEDLLARLTLAEKLAQLGSYWDDKRGSDEVIAPMQDVFSQGRPTFDQAIAHGIGQLTRTLGTHPAPAEEGARRLATAQRAVQAASRFGIPAVAHEECLTGFTTLGATVYPAPLAWGASFDVELVERMAHAIGDDLRSVGVHQGLAPVLDVVRDYRWGRVEETVGEDPYEVAEIGSAYVRGLESAGVVATLKHFAGYSASRGGRNHAPVAAGPREVADVYLPPFEMAVREAGARSVMNSYAEIDGLPAAADRGLLTEVLRDRWGFTGTVVSDYWSVPFLRSKHGLAETVADAGALALRAGLDVELPDTGGFGLLAPLVESGKLDEADVDRAVRRVLLQKVELGLLDPGWSPDIDVDAVDLDSPRNRGIARELAERSVVLLANDGDALPLAEPATVALVGPCADDPRAFLGCYSYPVHVLPRHPHLGLGIPVATLPEALQDELPGAAILVTPGVPLVEPDRSGIPDAVRAAHDADVVVAVVGDRAGMFGRGTSGEGSDAPDLDLPGAQGDLVEALLEAGTPVVLVVLSGRPYALGPYVGRVAAIVQAFFPGEEAAAAIAGVLGGRVNPSGHLPVQVPTTGAALPHTYLAPPLGQDGDRISAVRIGPAFPFGHGLSYTTFETGPLGLDRERIPTDGRIEATLDVTNTGDRDGATVVQLYASDPVASVTRPVRQLVGFARVALAAGQTATVRFGLHADRFSFTGRDLARVVEPGRIDLAAGLSSTDTPATAMFTIEGTTRLTGDRRVLRTEVRVDHGTDDRDHHA</sequence>
<dbReference type="SUPFAM" id="SSF52279">
    <property type="entry name" value="Beta-D-glucan exohydrolase, C-terminal domain"/>
    <property type="match status" value="1"/>
</dbReference>
<dbReference type="Gene3D" id="2.60.40.10">
    <property type="entry name" value="Immunoglobulins"/>
    <property type="match status" value="1"/>
</dbReference>
<reference evidence="6 7" key="1">
    <citation type="submission" date="2023-07" db="EMBL/GenBank/DDBJ databases">
        <title>Sequencing the genomes of 1000 actinobacteria strains.</title>
        <authorList>
            <person name="Klenk H.-P."/>
        </authorList>
    </citation>
    <scope>NUCLEOTIDE SEQUENCE [LARGE SCALE GENOMIC DNA]</scope>
    <source>
        <strain evidence="6 7">DSM 45554</strain>
    </source>
</reference>
<dbReference type="InterPro" id="IPR036881">
    <property type="entry name" value="Glyco_hydro_3_C_sf"/>
</dbReference>
<proteinExistence type="inferred from homology"/>